<name>A0A0F9RY10_9ZZZZ</name>
<dbReference type="EMBL" id="LAZR01003093">
    <property type="protein sequence ID" value="KKN22088.1"/>
    <property type="molecule type" value="Genomic_DNA"/>
</dbReference>
<dbReference type="AlphaFoldDB" id="A0A0F9RY10"/>
<reference evidence="1" key="1">
    <citation type="journal article" date="2015" name="Nature">
        <title>Complex archaea that bridge the gap between prokaryotes and eukaryotes.</title>
        <authorList>
            <person name="Spang A."/>
            <person name="Saw J.H."/>
            <person name="Jorgensen S.L."/>
            <person name="Zaremba-Niedzwiedzka K."/>
            <person name="Martijn J."/>
            <person name="Lind A.E."/>
            <person name="van Eijk R."/>
            <person name="Schleper C."/>
            <person name="Guy L."/>
            <person name="Ettema T.J."/>
        </authorList>
    </citation>
    <scope>NUCLEOTIDE SEQUENCE</scope>
</reference>
<organism evidence="1">
    <name type="scientific">marine sediment metagenome</name>
    <dbReference type="NCBI Taxonomy" id="412755"/>
    <lineage>
        <taxon>unclassified sequences</taxon>
        <taxon>metagenomes</taxon>
        <taxon>ecological metagenomes</taxon>
    </lineage>
</organism>
<comment type="caution">
    <text evidence="1">The sequence shown here is derived from an EMBL/GenBank/DDBJ whole genome shotgun (WGS) entry which is preliminary data.</text>
</comment>
<accession>A0A0F9RY10</accession>
<feature type="non-terminal residue" evidence="1">
    <location>
        <position position="1"/>
    </location>
</feature>
<protein>
    <submittedName>
        <fullName evidence="1">Uncharacterized protein</fullName>
    </submittedName>
</protein>
<proteinExistence type="predicted"/>
<gene>
    <name evidence="1" type="ORF">LCGC14_0918650</name>
</gene>
<evidence type="ECO:0000313" key="1">
    <source>
        <dbReference type="EMBL" id="KKN22088.1"/>
    </source>
</evidence>
<sequence length="27" mass="3087">AYEDIDGKTHRIMIVPFEIVLDTHATT</sequence>